<evidence type="ECO:0000313" key="2">
    <source>
        <dbReference type="Proteomes" id="UP000290407"/>
    </source>
</evidence>
<dbReference type="Proteomes" id="UP000290407">
    <property type="component" value="Unassembled WGS sequence"/>
</dbReference>
<protein>
    <submittedName>
        <fullName evidence="1">Uncharacterized protein</fullName>
    </submittedName>
</protein>
<evidence type="ECO:0000313" key="1">
    <source>
        <dbReference type="EMBL" id="RYC69778.1"/>
    </source>
</evidence>
<comment type="caution">
    <text evidence="1">The sequence shown here is derived from an EMBL/GenBank/DDBJ whole genome shotgun (WGS) entry which is preliminary data.</text>
</comment>
<reference evidence="1 2" key="1">
    <citation type="submission" date="2019-01" db="EMBL/GenBank/DDBJ databases">
        <title>Spirosoma flava sp. nov., a propanil-degrading bacterium isolated from herbicide-contaminated soil.</title>
        <authorList>
            <person name="Zhang L."/>
            <person name="Jiang J.-D."/>
        </authorList>
    </citation>
    <scope>NUCLEOTIDE SEQUENCE [LARGE SCALE GENOMIC DNA]</scope>
    <source>
        <strain evidence="1 2">TY50</strain>
    </source>
</reference>
<keyword evidence="2" id="KW-1185">Reference proteome</keyword>
<gene>
    <name evidence="1" type="ORF">EQG79_14380</name>
</gene>
<proteinExistence type="predicted"/>
<sequence length="106" mass="11426">MQPGLTTPLPKRHLHSLTYPECRTILALAFGFAPPDSAITTFCIAPGSPITIVSHGFSIILYEDGQILPSRSAQNVEGFDSAACFNAWKVVTYLNSLNMLFGTPAV</sequence>
<dbReference type="AlphaFoldDB" id="A0A4V1RWC4"/>
<name>A0A4V1RWC4_9BACT</name>
<organism evidence="1 2">
    <name type="scientific">Spirosoma sordidisoli</name>
    <dbReference type="NCBI Taxonomy" id="2502893"/>
    <lineage>
        <taxon>Bacteria</taxon>
        <taxon>Pseudomonadati</taxon>
        <taxon>Bacteroidota</taxon>
        <taxon>Cytophagia</taxon>
        <taxon>Cytophagales</taxon>
        <taxon>Cytophagaceae</taxon>
        <taxon>Spirosoma</taxon>
    </lineage>
</organism>
<dbReference type="EMBL" id="SBLB01000003">
    <property type="protein sequence ID" value="RYC69778.1"/>
    <property type="molecule type" value="Genomic_DNA"/>
</dbReference>
<dbReference type="RefSeq" id="WP_129602120.1">
    <property type="nucleotide sequence ID" value="NZ_SBLB01000003.1"/>
</dbReference>
<accession>A0A4V1RWC4</accession>